<accession>A0A835NNK2</accession>
<dbReference type="EMBL" id="JADDUC020000011">
    <property type="protein sequence ID" value="KAI1235764.1"/>
    <property type="molecule type" value="Genomic_DNA"/>
</dbReference>
<evidence type="ECO:0000256" key="10">
    <source>
        <dbReference type="SAM" id="Coils"/>
    </source>
</evidence>
<dbReference type="PANTHER" id="PTHR18875:SF7">
    <property type="entry name" value="CENTROSOMAL PROTEIN OF 63 KDA"/>
    <property type="match status" value="1"/>
</dbReference>
<feature type="coiled-coil region" evidence="10">
    <location>
        <begin position="568"/>
        <end position="595"/>
    </location>
</feature>
<feature type="compositionally biased region" description="Basic and acidic residues" evidence="11">
    <location>
        <begin position="617"/>
        <end position="649"/>
    </location>
</feature>
<dbReference type="GO" id="GO:0006974">
    <property type="term" value="P:DNA damage response"/>
    <property type="evidence" value="ECO:0007669"/>
    <property type="project" value="UniProtKB-KW"/>
</dbReference>
<feature type="coiled-coil region" evidence="10">
    <location>
        <begin position="269"/>
        <end position="491"/>
    </location>
</feature>
<dbReference type="AlphaFoldDB" id="A0A835NNK2"/>
<evidence type="ECO:0000256" key="11">
    <source>
        <dbReference type="SAM" id="MobiDB-lite"/>
    </source>
</evidence>
<keyword evidence="3" id="KW-0963">Cytoplasm</keyword>
<keyword evidence="6" id="KW-0498">Mitosis</keyword>
<evidence type="ECO:0000259" key="12">
    <source>
        <dbReference type="Pfam" id="PF17045"/>
    </source>
</evidence>
<protein>
    <recommendedName>
        <fullName evidence="17">Centrosomal protein of 63 kDa</fullName>
    </recommendedName>
</protein>
<evidence type="ECO:0000256" key="7">
    <source>
        <dbReference type="ARBA" id="ARBA00023054"/>
    </source>
</evidence>
<sequence>MCLLKPPGFSNGGVAGRNAKKWAGEFFPLTGKLKGGGFLTSCEAELQELMKQIDIMVAHKKSEWEGQTQALEASLSAREQELSSTKAALQEKQKEVGMLRRQVEDVEKSKQDMVREYEQQLKKFQEELSRLRRSYEKLQKRKTRSRGEANRGQEEDKFELSRLTRKLEEFRQKSLDWEKQRLQYQQQVASLEAQRKALAEHSELVQTQLANRKQILDSVELASRSEIQHLTSRLERANDTICANELEVERLSMRVDDLSEDNRIILEDQQRVQEELRQSKKMLEVLQDEKMELRATLQSQEDFIGSSKLHQEQLEKDLARVTETLHTKECLIRALEERLQGKLLSSAGLELQQVLLQLDVAQKKEQHLQSEVTRLENSLVSSNARCVQLSEELGENIKELQSLEEDQTESRAEIKKLKDQLSEAEQMHSSELEGMKREISRLTQELHQRDITIASASGSTSDLEQQLRAEIERAERKAVEHRVILVQLETLRLENRHLSEILEKTEYGKLKEQDADWEYGLDVLGLGSWKGLCGGFLQLNKTSRTLEAEGRRGACMEEGDDGTLRALREDYAVELQKLISENQQLRKDLAETRAKLGITSQGCPHEPKGTAQQGQGKEPRDIQHRTAQEAQHEQDEHTGRTHLQPDRTAQHHHRDFQRCGAAQTATVTPETGEPPSQSSSKNCKESCAWLGAESVLHAVDENKDFADEASKQPASNRHRESVSLCPLPTASVGSIAARYLEDEEVRSQHILECLNAHIEELKKESAKIPHLVLGQLNADKEQEFKSATCTQSPTIVSDRTKLPACGRCTFSSTWFLRWICSTCRLPMSSARLLPSVCSEVSTLMSLLRVKVKEQRPSLVCRTGSRCDGRRKPWRSENQLGPTGWCRSLGKRMALSTDSHSTTYSTTHLLTLIVSSKKGANLASPEGDRMVYACGSMVGKLKFHVLLKVTSVNAKADRIGTEMTKNNISGLARQLALVVVAHDVVFWGKEHAQKFNQKPEAMGPTGSRSRARSWNELTLLSPISEPWGMDGHIPVLGRHLSAKISILYLQRLCAGVGSTGRTDL</sequence>
<evidence type="ECO:0000256" key="9">
    <source>
        <dbReference type="ARBA" id="ARBA00023306"/>
    </source>
</evidence>
<evidence type="ECO:0000256" key="6">
    <source>
        <dbReference type="ARBA" id="ARBA00022776"/>
    </source>
</evidence>
<evidence type="ECO:0000313" key="15">
    <source>
        <dbReference type="EMBL" id="KAI1235764.1"/>
    </source>
</evidence>
<dbReference type="Pfam" id="PF25771">
    <property type="entry name" value="CC_CEP152-bind"/>
    <property type="match status" value="1"/>
</dbReference>
<dbReference type="EMBL" id="JADDUC010000097">
    <property type="protein sequence ID" value="KAG0118902.1"/>
    <property type="molecule type" value="Genomic_DNA"/>
</dbReference>
<dbReference type="PANTHER" id="PTHR18875">
    <property type="entry name" value="SARCOMA ANTIGEN NY-SAR-24/CYTOSKELETAL PROTEIN SOJO"/>
    <property type="match status" value="1"/>
</dbReference>
<dbReference type="GO" id="GO:0007099">
    <property type="term" value="P:centriole replication"/>
    <property type="evidence" value="ECO:0007669"/>
    <property type="project" value="TreeGrafter"/>
</dbReference>
<feature type="compositionally biased region" description="Basic and acidic residues" evidence="11">
    <location>
        <begin position="145"/>
        <end position="156"/>
    </location>
</feature>
<comment type="subcellular location">
    <subcellularLocation>
        <location evidence="1">Cytoplasm</location>
        <location evidence="1">Cytoskeleton</location>
        <location evidence="1">Microtubule organizing center</location>
        <location evidence="1">Centrosome</location>
        <location evidence="1">Centriole</location>
    </subcellularLocation>
</comment>
<dbReference type="Pfam" id="PF17045">
    <property type="entry name" value="CEP63"/>
    <property type="match status" value="1"/>
</dbReference>
<evidence type="ECO:0000256" key="4">
    <source>
        <dbReference type="ARBA" id="ARBA00022618"/>
    </source>
</evidence>
<proteinExistence type="inferred from homology"/>
<reference evidence="15" key="3">
    <citation type="submission" date="2022-01" db="EMBL/GenBank/DDBJ databases">
        <authorList>
            <person name="Rubenstein D.R."/>
        </authorList>
    </citation>
    <scope>NUCLEOTIDE SEQUENCE</scope>
    <source>
        <strain evidence="15">SS15</strain>
        <tissue evidence="15">Liver</tissue>
    </source>
</reference>
<evidence type="ECO:0000313" key="16">
    <source>
        <dbReference type="Proteomes" id="UP000618051"/>
    </source>
</evidence>
<keyword evidence="5" id="KW-0227">DNA damage</keyword>
<feature type="compositionally biased region" description="Polar residues" evidence="11">
    <location>
        <begin position="664"/>
        <end position="681"/>
    </location>
</feature>
<reference evidence="15 16" key="2">
    <citation type="journal article" date="2021" name="J. Hered.">
        <title>Feather Gene Expression Elucidates the Developmental Basis of Plumage Iridescence in African Starlings.</title>
        <authorList>
            <person name="Rubenstein D.R."/>
            <person name="Corvelo A."/>
            <person name="MacManes M.D."/>
            <person name="Maia R."/>
            <person name="Narzisi G."/>
            <person name="Rousaki A."/>
            <person name="Vandenabeele P."/>
            <person name="Shawkey M.D."/>
            <person name="Solomon J."/>
        </authorList>
    </citation>
    <scope>NUCLEOTIDE SEQUENCE [LARGE SCALE GENOMIC DNA]</scope>
    <source>
        <strain evidence="15">SS15</strain>
    </source>
</reference>
<evidence type="ECO:0000256" key="2">
    <source>
        <dbReference type="ARBA" id="ARBA00007181"/>
    </source>
</evidence>
<dbReference type="GO" id="GO:0051301">
    <property type="term" value="P:cell division"/>
    <property type="evidence" value="ECO:0007669"/>
    <property type="project" value="UniProtKB-KW"/>
</dbReference>
<keyword evidence="16" id="KW-1185">Reference proteome</keyword>
<gene>
    <name evidence="15" type="ORF">IHE44_0001850</name>
    <name evidence="14" type="ORF">IHE44_015070</name>
</gene>
<evidence type="ECO:0000259" key="13">
    <source>
        <dbReference type="Pfam" id="PF25771"/>
    </source>
</evidence>
<keyword evidence="9" id="KW-0131">Cell cycle</keyword>
<feature type="region of interest" description="Disordered" evidence="11">
    <location>
        <begin position="135"/>
        <end position="156"/>
    </location>
</feature>
<dbReference type="Proteomes" id="UP000618051">
    <property type="component" value="Unassembled WGS sequence"/>
</dbReference>
<reference evidence="14" key="1">
    <citation type="submission" date="2020-10" db="EMBL/GenBank/DDBJ databases">
        <title>Feather gene expression reveals the developmental basis of iridescence in African starlings.</title>
        <authorList>
            <person name="Rubenstein D.R."/>
        </authorList>
    </citation>
    <scope>NUCLEOTIDE SEQUENCE</scope>
    <source>
        <strain evidence="14">SS15</strain>
        <tissue evidence="14">Liver</tissue>
    </source>
</reference>
<keyword evidence="8" id="KW-0206">Cytoskeleton</keyword>
<dbReference type="GO" id="GO:0098535">
    <property type="term" value="P:de novo centriole assembly involved in multi-ciliated epithelial cell differentiation"/>
    <property type="evidence" value="ECO:0007669"/>
    <property type="project" value="TreeGrafter"/>
</dbReference>
<comment type="similarity">
    <text evidence="2">Belongs to the CEP63 family.</text>
</comment>
<feature type="region of interest" description="Disordered" evidence="11">
    <location>
        <begin position="597"/>
        <end position="657"/>
    </location>
</feature>
<keyword evidence="7 10" id="KW-0175">Coiled coil</keyword>
<comment type="caution">
    <text evidence="14">The sequence shown here is derived from an EMBL/GenBank/DDBJ whole genome shotgun (WGS) entry which is preliminary data.</text>
</comment>
<organism evidence="14">
    <name type="scientific">Lamprotornis superbus</name>
    <dbReference type="NCBI Taxonomy" id="245042"/>
    <lineage>
        <taxon>Eukaryota</taxon>
        <taxon>Metazoa</taxon>
        <taxon>Chordata</taxon>
        <taxon>Craniata</taxon>
        <taxon>Vertebrata</taxon>
        <taxon>Euteleostomi</taxon>
        <taxon>Archelosauria</taxon>
        <taxon>Archosauria</taxon>
        <taxon>Dinosauria</taxon>
        <taxon>Saurischia</taxon>
        <taxon>Theropoda</taxon>
        <taxon>Coelurosauria</taxon>
        <taxon>Aves</taxon>
        <taxon>Neognathae</taxon>
        <taxon>Neoaves</taxon>
        <taxon>Telluraves</taxon>
        <taxon>Australaves</taxon>
        <taxon>Passeriformes</taxon>
        <taxon>Sturnidae</taxon>
        <taxon>Lamprotornis</taxon>
    </lineage>
</organism>
<evidence type="ECO:0008006" key="17">
    <source>
        <dbReference type="Google" id="ProtNLM"/>
    </source>
</evidence>
<feature type="domain" description="CEP63/Deup1 N-terminal" evidence="12">
    <location>
        <begin position="39"/>
        <end position="301"/>
    </location>
</feature>
<feature type="domain" description="CEP63/Deup1 CEP152 binding coiled coil" evidence="13">
    <location>
        <begin position="737"/>
        <end position="768"/>
    </location>
</feature>
<evidence type="ECO:0000256" key="1">
    <source>
        <dbReference type="ARBA" id="ARBA00004114"/>
    </source>
</evidence>
<dbReference type="InterPro" id="IPR031470">
    <property type="entry name" value="CEP63/Deup1_N"/>
</dbReference>
<feature type="region of interest" description="Disordered" evidence="11">
    <location>
        <begin position="664"/>
        <end position="683"/>
    </location>
</feature>
<dbReference type="GO" id="GO:0005814">
    <property type="term" value="C:centriole"/>
    <property type="evidence" value="ECO:0007669"/>
    <property type="project" value="UniProtKB-SubCell"/>
</dbReference>
<evidence type="ECO:0000256" key="8">
    <source>
        <dbReference type="ARBA" id="ARBA00023212"/>
    </source>
</evidence>
<evidence type="ECO:0000313" key="14">
    <source>
        <dbReference type="EMBL" id="KAG0118902.1"/>
    </source>
</evidence>
<evidence type="ECO:0000256" key="3">
    <source>
        <dbReference type="ARBA" id="ARBA00022490"/>
    </source>
</evidence>
<name>A0A835NNK2_9PASS</name>
<dbReference type="InterPro" id="IPR057656">
    <property type="entry name" value="CEP63/Deup1_CC"/>
</dbReference>
<dbReference type="OrthoDB" id="10007333at2759"/>
<keyword evidence="4" id="KW-0132">Cell division</keyword>
<evidence type="ECO:0000256" key="5">
    <source>
        <dbReference type="ARBA" id="ARBA00022763"/>
    </source>
</evidence>